<dbReference type="PANTHER" id="PTHR42941:SF1">
    <property type="entry name" value="SLL1037 PROTEIN"/>
    <property type="match status" value="1"/>
</dbReference>
<dbReference type="EMBL" id="LVYV01000001">
    <property type="protein sequence ID" value="KZD25260.1"/>
    <property type="molecule type" value="Genomic_DNA"/>
</dbReference>
<dbReference type="RefSeq" id="WP_068729340.1">
    <property type="nucleotide sequence ID" value="NZ_LVYV01000001.1"/>
</dbReference>
<keyword evidence="3" id="KW-1185">Reference proteome</keyword>
<comment type="caution">
    <text evidence="2">The sequence shown here is derived from an EMBL/GenBank/DDBJ whole genome shotgun (WGS) entry which is preliminary data.</text>
</comment>
<evidence type="ECO:0000256" key="1">
    <source>
        <dbReference type="SAM" id="SignalP"/>
    </source>
</evidence>
<protein>
    <submittedName>
        <fullName evidence="2">C4-dicarboxylate ABC transporter</fullName>
    </submittedName>
</protein>
<dbReference type="NCBIfam" id="TIGR02122">
    <property type="entry name" value="TRAP_TAXI"/>
    <property type="match status" value="1"/>
</dbReference>
<dbReference type="InterPro" id="IPR011852">
    <property type="entry name" value="TRAP_TAXI"/>
</dbReference>
<dbReference type="AlphaFoldDB" id="A0A164AT80"/>
<dbReference type="OrthoDB" id="9776669at2"/>
<reference evidence="2 3" key="1">
    <citation type="submission" date="2016-03" db="EMBL/GenBank/DDBJ databases">
        <title>Microsymbionts genomes from the relict species Vavilovia formosa (Stev.) Fed.</title>
        <authorList>
            <person name="Kopat V."/>
            <person name="Chirak E."/>
            <person name="Kimeklis A."/>
            <person name="Andronov E."/>
        </authorList>
    </citation>
    <scope>NUCLEOTIDE SEQUENCE [LARGE SCALE GENOMIC DNA]</scope>
    <source>
        <strain evidence="2 3">Vaf07</strain>
    </source>
</reference>
<dbReference type="STRING" id="943830.A4A58_02065"/>
<dbReference type="Gene3D" id="3.40.190.10">
    <property type="entry name" value="Periplasmic binding protein-like II"/>
    <property type="match status" value="2"/>
</dbReference>
<name>A0A164AT80_9BRAD</name>
<dbReference type="Pfam" id="PF16868">
    <property type="entry name" value="NMT1_3"/>
    <property type="match status" value="1"/>
</dbReference>
<evidence type="ECO:0000313" key="2">
    <source>
        <dbReference type="EMBL" id="KZD25260.1"/>
    </source>
</evidence>
<accession>A0A164AT80</accession>
<gene>
    <name evidence="2" type="ORF">A4A58_02065</name>
</gene>
<organism evidence="2 3">
    <name type="scientific">Tardiphaga robiniae</name>
    <dbReference type="NCBI Taxonomy" id="943830"/>
    <lineage>
        <taxon>Bacteria</taxon>
        <taxon>Pseudomonadati</taxon>
        <taxon>Pseudomonadota</taxon>
        <taxon>Alphaproteobacteria</taxon>
        <taxon>Hyphomicrobiales</taxon>
        <taxon>Nitrobacteraceae</taxon>
        <taxon>Tardiphaga</taxon>
    </lineage>
</organism>
<keyword evidence="1" id="KW-0732">Signal</keyword>
<feature type="chain" id="PRO_5007848800" evidence="1">
    <location>
        <begin position="23"/>
        <end position="313"/>
    </location>
</feature>
<dbReference type="SUPFAM" id="SSF53850">
    <property type="entry name" value="Periplasmic binding protein-like II"/>
    <property type="match status" value="1"/>
</dbReference>
<dbReference type="Proteomes" id="UP000076574">
    <property type="component" value="Unassembled WGS sequence"/>
</dbReference>
<sequence length="313" mass="33621">MRKRLIAAMTAVVVMCSAAARAEPSITLLTGNTSGIYFPLGVSIAMIYADIPGAKVQVQTTDGSVENLSRLQQGTGQVAFALGDALKDAWAGNATAGFDGKQDRLRVIGALYPNYIQIVATKESGIRTLSDLKGRSLSVGERRSGTELNARAILGAAGLRYENLGEVRYVSFAESTTMMIEKKLDATLQSAGLGVTSIKELSEATDIVIVPVPPAMVRKIGAPFKPDRIPARTYVSQDKPVRTASVMNYLVTSSAVSDDLVYQMTKHLFDGLDELAIAHRAGHEIRLASALSKSPVPLHPGALRYYRERGLIR</sequence>
<dbReference type="PANTHER" id="PTHR42941">
    <property type="entry name" value="SLL1037 PROTEIN"/>
    <property type="match status" value="1"/>
</dbReference>
<feature type="signal peptide" evidence="1">
    <location>
        <begin position="1"/>
        <end position="22"/>
    </location>
</feature>
<proteinExistence type="predicted"/>
<evidence type="ECO:0000313" key="3">
    <source>
        <dbReference type="Proteomes" id="UP000076574"/>
    </source>
</evidence>